<protein>
    <recommendedName>
        <fullName evidence="3">Phorbol-ester/DAG-type domain-containing protein</fullName>
    </recommendedName>
</protein>
<keyword evidence="2" id="KW-0862">Zinc</keyword>
<evidence type="ECO:0000256" key="1">
    <source>
        <dbReference type="ARBA" id="ARBA00022723"/>
    </source>
</evidence>
<comment type="caution">
    <text evidence="4">The sequence shown here is derived from an EMBL/GenBank/DDBJ whole genome shotgun (WGS) entry which is preliminary data.</text>
</comment>
<evidence type="ECO:0000259" key="3">
    <source>
        <dbReference type="PROSITE" id="PS50081"/>
    </source>
</evidence>
<dbReference type="CDD" id="cd00029">
    <property type="entry name" value="C1"/>
    <property type="match status" value="1"/>
</dbReference>
<evidence type="ECO:0000256" key="2">
    <source>
        <dbReference type="ARBA" id="ARBA00022833"/>
    </source>
</evidence>
<organism evidence="4 5">
    <name type="scientific">Multifurca ochricompacta</name>
    <dbReference type="NCBI Taxonomy" id="376703"/>
    <lineage>
        <taxon>Eukaryota</taxon>
        <taxon>Fungi</taxon>
        <taxon>Dikarya</taxon>
        <taxon>Basidiomycota</taxon>
        <taxon>Agaricomycotina</taxon>
        <taxon>Agaricomycetes</taxon>
        <taxon>Russulales</taxon>
        <taxon>Russulaceae</taxon>
        <taxon>Multifurca</taxon>
    </lineage>
</organism>
<feature type="domain" description="Phorbol-ester/DAG-type" evidence="3">
    <location>
        <begin position="575"/>
        <end position="626"/>
    </location>
</feature>
<evidence type="ECO:0000313" key="4">
    <source>
        <dbReference type="EMBL" id="KAI0306458.1"/>
    </source>
</evidence>
<dbReference type="PROSITE" id="PS50081">
    <property type="entry name" value="ZF_DAG_PE_2"/>
    <property type="match status" value="1"/>
</dbReference>
<dbReference type="Gene3D" id="3.30.60.20">
    <property type="match status" value="1"/>
</dbReference>
<dbReference type="Proteomes" id="UP001203297">
    <property type="component" value="Unassembled WGS sequence"/>
</dbReference>
<keyword evidence="5" id="KW-1185">Reference proteome</keyword>
<gene>
    <name evidence="4" type="ORF">B0F90DRAFT_1808156</name>
</gene>
<keyword evidence="1" id="KW-0479">Metal-binding</keyword>
<name>A0AAD4MBB6_9AGAM</name>
<dbReference type="EMBL" id="WTXG01000003">
    <property type="protein sequence ID" value="KAI0306458.1"/>
    <property type="molecule type" value="Genomic_DNA"/>
</dbReference>
<dbReference type="GO" id="GO:0046872">
    <property type="term" value="F:metal ion binding"/>
    <property type="evidence" value="ECO:0007669"/>
    <property type="project" value="UniProtKB-KW"/>
</dbReference>
<sequence>MPNQREKLKLTTPVLRLEISDSLAFPSSASSEGTRTLSGNVTISPPVSGIININNSSRPLSPQVPAFSAPVPGISRARDESQKLLAHVLEQLRHRPKSPPTSLPPSQAIPIAKSISLRPSTSRTNSDVHLLDQDGEDGPERAFSPDLAFDLMNRLRDVLMISLSHQWQIFNESEDLDVTVPSSPFRRRRRSASIDPKHLTYSRIESTELLSQCISVLQSIVSEDCRFPLTPPRPSRPPNSLQAISLDIALLLVHMHAKSATIISQVGFALLPAFSTFRAEMHPRLLLFFEGMLRNMLLEERQLRGFTKDSVEISDNQEYFSGFQSDGAPPPTVSIQVEPYEETHTDFRANPHSRAVRSPYADHCVPSQRASRQSLTSYRLLSLLSPLLAAISDAVDFSKASAFTLHRLRHLFDVIVDLRPDASLNVLETVAYHTPKARSTALGLLCSYWPRALGHCFISKPLDTLRGADASPSYHPHAHQFVLWRFEEPSGPKLFDGNILRECRACFRQIVGLGLFCPLCICAVHYDCYDHPDGNLLKEYPMELDPGTQKVAVYRFCYVQSSRSDHESNVKYVSNHCFRVVNMFTLALCFICQLPLWGCHNQGFKCDNCNHFAHSGCLTPPMVAHCLAVPLTSAHVTITPRDVRNSFNGHFNGLLELDPDSLQHREEILICLDIVWAQLQILRNGLALGSVVIEGEGEAAKMFSLELQSLLDRFQAALLSQTSALSEILNDFFQECRSPSRVTLLFDWSTLIFLAANVRLVDTTPDTFTGDKNDPFLGFRSAYVGSRTQNYDSVPLGLLLDNLAVSFHIHLDIAAEVLLGQLYHIGLFELPGNRMVQSKGLLQSKESLCSFSLPLSLDFSTNVATLLTATEACLSDIDLSVNEAGFLLLVRRAWPTEMSTDYTLCRLMKSVLGWILAEDEKSAIILRDYVPLGRELPGVRKGNMRQPWPSFGKKPPLAASSNNGGDYLAHRRSLLRIYAVAWLLALHDQDPVFYGKTCFELADLSLRHIIRLCQACVVFTTFDDLFLLWLEFILTPILSLQRLLNRESNLINRLSSAVDLTASLADASNVTAINPWGIVFRIASANKEGLSRCLQWLSIFARSAVDIPESVFQQCKSLTDQFRFSVTETYPLIHAVFLCVWMRSLGRQELHGMISSVHLRLSSDVSRCLSERKSCQRYLELTTFRSDLIRLSLATCLLLAGCARGVLISHGLIMEDDVLQLPSRRTTNTRASMVPDPIHVNTGFVQALGDYVNARQEEISVIIAKFFYLFVKECSLLETHEVDNFILRNAGVLSSCVWSFYEMQSPHLSSLLPNVLMRLLVVDAQPLDALLKTSLSPTTRWETRLRTLKQLFRIILDVINPSFIVEDRQWQSSATIIFYNYFTALWQDSQEEVKVAVDTWSQTLFPAHFEAITNCWNDALVNAPVSERVRLVSFLIRLHSLFSGWRVLSWDVIAGILSEEDYIPGNDDLKNGSAAVHVEVGLALITHFQISILLLSLKMIGSGIGIDLLNLLKLKKHLVLILGFVGVSTVPAPASQVFYVTFEHTRVTAHDLLSVLDASQPFSLFASAMTESSPPNDAPTSLLVGSIFVDVLLALITGSDDLLDLPYLTTKRLIECLLVVIRPLRHLQGHLRKAVRRVLNLVPTGLSYELRQLALTVVQTYIKFWPNTAGSFVLESIEVCSQVITDPQSSKEDPLSSQAKSFIEGSLSMFAENGITIALFKAIIRTCTEKSTRNSNESQGLRDILLRDTMSRIVESDAESFKLVMHNLSLFIEKVHHSAYDPGLVRHMGLCLTTIVRRTSEWSPESFDPSPLLLIISTLIESNPSQTREFLVYIDTILRAVLIRFIVSRQSLVRILEVAKQHHLRIQKHTTSADLRLDQNRIMSTILEICGEGLRRKNRIFPSTLAVMAETSINTTEYAKDLDSSIARLGVDGIAYLQSRSLQGGSVEAEVNILLSIAKLILHGLEIDGDVIHQLVSEQPSEKSARQLSVSVWNVLLLSALSHQSAYPGALLMGYFSTFVAIYRETLAAPSSANQGTTNAAANINHCYASVKLWLLLERRLSQNWDSEDGHPPVPKVGPFVIWNELWSPFSDLITAHEVDVSNGQNTPLWSIISSVIADLFHFLREFHSVLTLETAVHEATLSRLRLSGQTDVSNGKLTQTLRVIGEPVPRLPWIALVDQVKSDMIAAEKLE</sequence>
<proteinExistence type="predicted"/>
<dbReference type="PROSITE" id="PS00479">
    <property type="entry name" value="ZF_DAG_PE_1"/>
    <property type="match status" value="1"/>
</dbReference>
<reference evidence="4" key="1">
    <citation type="journal article" date="2022" name="New Phytol.">
        <title>Evolutionary transition to the ectomycorrhizal habit in the genomes of a hyperdiverse lineage of mushroom-forming fungi.</title>
        <authorList>
            <person name="Looney B."/>
            <person name="Miyauchi S."/>
            <person name="Morin E."/>
            <person name="Drula E."/>
            <person name="Courty P.E."/>
            <person name="Kohler A."/>
            <person name="Kuo A."/>
            <person name="LaButti K."/>
            <person name="Pangilinan J."/>
            <person name="Lipzen A."/>
            <person name="Riley R."/>
            <person name="Andreopoulos W."/>
            <person name="He G."/>
            <person name="Johnson J."/>
            <person name="Nolan M."/>
            <person name="Tritt A."/>
            <person name="Barry K.W."/>
            <person name="Grigoriev I.V."/>
            <person name="Nagy L.G."/>
            <person name="Hibbett D."/>
            <person name="Henrissat B."/>
            <person name="Matheny P.B."/>
            <person name="Labbe J."/>
            <person name="Martin F.M."/>
        </authorList>
    </citation>
    <scope>NUCLEOTIDE SEQUENCE</scope>
    <source>
        <strain evidence="4">BPL690</strain>
    </source>
</reference>
<evidence type="ECO:0000313" key="5">
    <source>
        <dbReference type="Proteomes" id="UP001203297"/>
    </source>
</evidence>
<accession>A0AAD4MBB6</accession>
<dbReference type="InterPro" id="IPR046349">
    <property type="entry name" value="C1-like_sf"/>
</dbReference>
<dbReference type="InterPro" id="IPR002219">
    <property type="entry name" value="PKC_DAG/PE"/>
</dbReference>
<dbReference type="SUPFAM" id="SSF57889">
    <property type="entry name" value="Cysteine-rich domain"/>
    <property type="match status" value="1"/>
</dbReference>